<proteinExistence type="predicted"/>
<protein>
    <submittedName>
        <fullName evidence="1">Uncharacterized protein</fullName>
    </submittedName>
</protein>
<comment type="caution">
    <text evidence="1">The sequence shown here is derived from an EMBL/GenBank/DDBJ whole genome shotgun (WGS) entry which is preliminary data.</text>
</comment>
<gene>
    <name evidence="1" type="ORF">EZS27_015392</name>
</gene>
<sequence>MNINFAKTFVGLATRIRSKITVLLLIQYLNVFVLNRKINNQIFYLLIIGCNI</sequence>
<reference evidence="1" key="1">
    <citation type="submission" date="2019-03" db="EMBL/GenBank/DDBJ databases">
        <title>Single cell metagenomics reveals metabolic interactions within the superorganism composed of flagellate Streblomastix strix and complex community of Bacteroidetes bacteria on its surface.</title>
        <authorList>
            <person name="Treitli S.C."/>
            <person name="Kolisko M."/>
            <person name="Husnik F."/>
            <person name="Keeling P."/>
            <person name="Hampl V."/>
        </authorList>
    </citation>
    <scope>NUCLEOTIDE SEQUENCE</scope>
    <source>
        <strain evidence="1">STM</strain>
    </source>
</reference>
<name>A0A5J4RT00_9ZZZZ</name>
<evidence type="ECO:0000313" key="1">
    <source>
        <dbReference type="EMBL" id="KAA6336445.1"/>
    </source>
</evidence>
<dbReference type="AlphaFoldDB" id="A0A5J4RT00"/>
<dbReference type="EMBL" id="SNRY01000791">
    <property type="protein sequence ID" value="KAA6336445.1"/>
    <property type="molecule type" value="Genomic_DNA"/>
</dbReference>
<organism evidence="1">
    <name type="scientific">termite gut metagenome</name>
    <dbReference type="NCBI Taxonomy" id="433724"/>
    <lineage>
        <taxon>unclassified sequences</taxon>
        <taxon>metagenomes</taxon>
        <taxon>organismal metagenomes</taxon>
    </lineage>
</organism>
<accession>A0A5J4RT00</accession>